<proteinExistence type="predicted"/>
<dbReference type="OrthoDB" id="6481135at2"/>
<dbReference type="Proteomes" id="UP000306393">
    <property type="component" value="Unassembled WGS sequence"/>
</dbReference>
<protein>
    <submittedName>
        <fullName evidence="1">Uncharacterized protein</fullName>
    </submittedName>
</protein>
<name>A0A4U3F3F3_9GAMM</name>
<dbReference type="EMBL" id="QGAC01000018">
    <property type="protein sequence ID" value="TKJ86689.1"/>
    <property type="molecule type" value="Genomic_DNA"/>
</dbReference>
<evidence type="ECO:0000313" key="2">
    <source>
        <dbReference type="Proteomes" id="UP000306393"/>
    </source>
</evidence>
<accession>A0A4U3F3F3</accession>
<dbReference type="AlphaFoldDB" id="A0A4U3F3F3"/>
<comment type="caution">
    <text evidence="1">The sequence shown here is derived from an EMBL/GenBank/DDBJ whole genome shotgun (WGS) entry which is preliminary data.</text>
</comment>
<reference evidence="1 2" key="1">
    <citation type="journal article" date="2019" name="Sci. Rep.">
        <title>Differences in resource use lead to coexistence of seed-transmitted microbial populations.</title>
        <authorList>
            <person name="Torres-Cortes G."/>
            <person name="Garcia B.J."/>
            <person name="Compant S."/>
            <person name="Rezki S."/>
            <person name="Jones P."/>
            <person name="Preveaux A."/>
            <person name="Briand M."/>
            <person name="Roulet A."/>
            <person name="Bouchez O."/>
            <person name="Jacobson D."/>
            <person name="Barret M."/>
        </authorList>
    </citation>
    <scope>NUCLEOTIDE SEQUENCE [LARGE SCALE GENOMIC DNA]</scope>
    <source>
        <strain evidence="1 2">CFBP13511</strain>
    </source>
</reference>
<gene>
    <name evidence="1" type="ORF">EpCFBP13511_17760</name>
</gene>
<sequence>MLFHSETEFRHDKHSPETASIWVSRWSDSPVGHYEMEAIFYRLSERFPSVKNLDRWAIASLPLWQLGVEAGFLSKEVTVSVRELERWMVPNKLTITVMAMSRGHYSTELKTARSQRRKLVTMR</sequence>
<organism evidence="1 2">
    <name type="scientific">Erwinia persicina</name>
    <dbReference type="NCBI Taxonomy" id="55211"/>
    <lineage>
        <taxon>Bacteria</taxon>
        <taxon>Pseudomonadati</taxon>
        <taxon>Pseudomonadota</taxon>
        <taxon>Gammaproteobacteria</taxon>
        <taxon>Enterobacterales</taxon>
        <taxon>Erwiniaceae</taxon>
        <taxon>Erwinia</taxon>
    </lineage>
</organism>
<dbReference type="Pfam" id="PF06952">
    <property type="entry name" value="PsiA"/>
    <property type="match status" value="1"/>
</dbReference>
<dbReference type="InterPro" id="IPR009713">
    <property type="entry name" value="Uncharacterised_PsiA"/>
</dbReference>
<dbReference type="RefSeq" id="WP_137269722.1">
    <property type="nucleotide sequence ID" value="NZ_JACYNM010000015.1"/>
</dbReference>
<evidence type="ECO:0000313" key="1">
    <source>
        <dbReference type="EMBL" id="TKJ86689.1"/>
    </source>
</evidence>